<sequence>MTTSRRMDGGHFELLKKAGEVSVTFLEGFTGCWTIWAVDASKWKYSESPPMHITSGTMFNPSGTKGNLGKNSASPQRRPTRTSGSHENRAGLVPLRHHHHHQRVANKVGECSYWEQKSSSEGGHVVAPSTPGRSPLKVSSRPDESPEEGIAVPKFGDWDESNPSSGEAFTDIFNKVQEERQTTATKVPMIIDDSFYLNSYHHETASSRPTKFCCFNWGKK</sequence>
<organism evidence="3 4">
    <name type="scientific">Dendrobium chrysotoxum</name>
    <name type="common">Orchid</name>
    <dbReference type="NCBI Taxonomy" id="161865"/>
    <lineage>
        <taxon>Eukaryota</taxon>
        <taxon>Viridiplantae</taxon>
        <taxon>Streptophyta</taxon>
        <taxon>Embryophyta</taxon>
        <taxon>Tracheophyta</taxon>
        <taxon>Spermatophyta</taxon>
        <taxon>Magnoliopsida</taxon>
        <taxon>Liliopsida</taxon>
        <taxon>Asparagales</taxon>
        <taxon>Orchidaceae</taxon>
        <taxon>Epidendroideae</taxon>
        <taxon>Malaxideae</taxon>
        <taxon>Dendrobiinae</taxon>
        <taxon>Dendrobium</taxon>
    </lineage>
</organism>
<evidence type="ECO:0000313" key="3">
    <source>
        <dbReference type="EMBL" id="KAH0461649.1"/>
    </source>
</evidence>
<dbReference type="EMBL" id="JAGFBR010000009">
    <property type="protein sequence ID" value="KAH0461649.1"/>
    <property type="molecule type" value="Genomic_DNA"/>
</dbReference>
<dbReference type="GO" id="GO:0005886">
    <property type="term" value="C:plasma membrane"/>
    <property type="evidence" value="ECO:0007669"/>
    <property type="project" value="TreeGrafter"/>
</dbReference>
<comment type="caution">
    <text evidence="3">The sequence shown here is derived from an EMBL/GenBank/DDBJ whole genome shotgun (WGS) entry which is preliminary data.</text>
</comment>
<proteinExistence type="predicted"/>
<feature type="region of interest" description="Disordered" evidence="1">
    <location>
        <begin position="55"/>
        <end position="88"/>
    </location>
</feature>
<name>A0AAV7H0S1_DENCH</name>
<evidence type="ECO:0000256" key="1">
    <source>
        <dbReference type="SAM" id="MobiDB-lite"/>
    </source>
</evidence>
<keyword evidence="4" id="KW-1185">Reference proteome</keyword>
<feature type="domain" description="RIN4 pathogenic type III effector avirulence factor Avr cleavage site" evidence="2">
    <location>
        <begin position="148"/>
        <end position="181"/>
    </location>
</feature>
<dbReference type="Pfam" id="PF05627">
    <property type="entry name" value="AvrRpt-cleavage"/>
    <property type="match status" value="1"/>
</dbReference>
<dbReference type="PANTHER" id="PTHR33159:SF101">
    <property type="entry name" value="OS04G0379600 PROTEIN"/>
    <property type="match status" value="1"/>
</dbReference>
<dbReference type="InterPro" id="IPR008700">
    <property type="entry name" value="TypeIII_avirulence_cleave"/>
</dbReference>
<feature type="region of interest" description="Disordered" evidence="1">
    <location>
        <begin position="119"/>
        <end position="166"/>
    </location>
</feature>
<feature type="compositionally biased region" description="Polar residues" evidence="1">
    <location>
        <begin position="55"/>
        <end position="83"/>
    </location>
</feature>
<dbReference type="PANTHER" id="PTHR33159">
    <property type="entry name" value="RPM1-INTERACTING PROTEIN 4 (RIN4) FAMILY PROTEIN"/>
    <property type="match status" value="1"/>
</dbReference>
<evidence type="ECO:0000313" key="4">
    <source>
        <dbReference type="Proteomes" id="UP000775213"/>
    </source>
</evidence>
<reference evidence="3 4" key="1">
    <citation type="journal article" date="2021" name="Hortic Res">
        <title>Chromosome-scale assembly of the Dendrobium chrysotoxum genome enhances the understanding of orchid evolution.</title>
        <authorList>
            <person name="Zhang Y."/>
            <person name="Zhang G.Q."/>
            <person name="Zhang D."/>
            <person name="Liu X.D."/>
            <person name="Xu X.Y."/>
            <person name="Sun W.H."/>
            <person name="Yu X."/>
            <person name="Zhu X."/>
            <person name="Wang Z.W."/>
            <person name="Zhao X."/>
            <person name="Zhong W.Y."/>
            <person name="Chen H."/>
            <person name="Yin W.L."/>
            <person name="Huang T."/>
            <person name="Niu S.C."/>
            <person name="Liu Z.J."/>
        </authorList>
    </citation>
    <scope>NUCLEOTIDE SEQUENCE [LARGE SCALE GENOMIC DNA]</scope>
    <source>
        <strain evidence="3">Lindl</strain>
    </source>
</reference>
<dbReference type="Proteomes" id="UP000775213">
    <property type="component" value="Unassembled WGS sequence"/>
</dbReference>
<accession>A0AAV7H0S1</accession>
<gene>
    <name evidence="3" type="ORF">IEQ34_009224</name>
</gene>
<dbReference type="AlphaFoldDB" id="A0AAV7H0S1"/>
<evidence type="ECO:0000259" key="2">
    <source>
        <dbReference type="Pfam" id="PF05627"/>
    </source>
</evidence>
<dbReference type="InterPro" id="IPR040387">
    <property type="entry name" value="RIN4/NOI4"/>
</dbReference>
<protein>
    <recommendedName>
        <fullName evidence="2">RIN4 pathogenic type III effector avirulence factor Avr cleavage site domain-containing protein</fullName>
    </recommendedName>
</protein>